<evidence type="ECO:0000259" key="1">
    <source>
        <dbReference type="Pfam" id="PF25355"/>
    </source>
</evidence>
<reference evidence="2 3" key="1">
    <citation type="submission" date="2017-11" db="EMBL/GenBank/DDBJ databases">
        <title>Genomic Encyclopedia of Archaeal and Bacterial Type Strains, Phase II (KMG-II): From Individual Species to Whole Genera.</title>
        <authorList>
            <person name="Goeker M."/>
        </authorList>
    </citation>
    <scope>NUCLEOTIDE SEQUENCE [LARGE SCALE GENOMIC DNA]</scope>
    <source>
        <strain evidence="2 3">DSM 27393</strain>
    </source>
</reference>
<comment type="caution">
    <text evidence="2">The sequence shown here is derived from an EMBL/GenBank/DDBJ whole genome shotgun (WGS) entry which is preliminary data.</text>
</comment>
<protein>
    <recommendedName>
        <fullName evidence="1">DUF7882 domain-containing protein</fullName>
    </recommendedName>
</protein>
<gene>
    <name evidence="2" type="ORF">CLV46_3027</name>
</gene>
<dbReference type="OrthoDB" id="5123855at2"/>
<name>A0A2M9CNE8_9MICO</name>
<organism evidence="2 3">
    <name type="scientific">Diaminobutyricimonas aerilata</name>
    <dbReference type="NCBI Taxonomy" id="1162967"/>
    <lineage>
        <taxon>Bacteria</taxon>
        <taxon>Bacillati</taxon>
        <taxon>Actinomycetota</taxon>
        <taxon>Actinomycetes</taxon>
        <taxon>Micrococcales</taxon>
        <taxon>Microbacteriaceae</taxon>
        <taxon>Diaminobutyricimonas</taxon>
    </lineage>
</organism>
<dbReference type="EMBL" id="PGFF01000001">
    <property type="protein sequence ID" value="PJJ73435.1"/>
    <property type="molecule type" value="Genomic_DNA"/>
</dbReference>
<feature type="domain" description="DUF7882" evidence="1">
    <location>
        <begin position="1"/>
        <end position="95"/>
    </location>
</feature>
<evidence type="ECO:0000313" key="3">
    <source>
        <dbReference type="Proteomes" id="UP000228758"/>
    </source>
</evidence>
<keyword evidence="3" id="KW-1185">Reference proteome</keyword>
<dbReference type="Pfam" id="PF25355">
    <property type="entry name" value="DUF7882"/>
    <property type="match status" value="1"/>
</dbReference>
<dbReference type="RefSeq" id="WP_100365525.1">
    <property type="nucleotide sequence ID" value="NZ_PGFF01000001.1"/>
</dbReference>
<dbReference type="InterPro" id="IPR057204">
    <property type="entry name" value="DUF7882"/>
</dbReference>
<dbReference type="AlphaFoldDB" id="A0A2M9CNE8"/>
<accession>A0A2M9CNE8</accession>
<dbReference type="Proteomes" id="UP000228758">
    <property type="component" value="Unassembled WGS sequence"/>
</dbReference>
<evidence type="ECO:0000313" key="2">
    <source>
        <dbReference type="EMBL" id="PJJ73435.1"/>
    </source>
</evidence>
<sequence length="98" mass="11250">MGVLLYGDRPQRIEIEDRTLAHLQVVIGSKLRRRESFFFTFTEGRGETRASVWISPAVPIRFKYFGTRPPTLNREWLERLSASANTPGGLVLLEEQTD</sequence>
<proteinExistence type="predicted"/>